<feature type="region of interest" description="Disordered" evidence="1">
    <location>
        <begin position="67"/>
        <end position="86"/>
    </location>
</feature>
<feature type="compositionally biased region" description="Polar residues" evidence="1">
    <location>
        <begin position="67"/>
        <end position="77"/>
    </location>
</feature>
<organism evidence="2 3">
    <name type="scientific">Gossypium barbadense</name>
    <name type="common">Sea Island cotton</name>
    <name type="synonym">Hibiscus barbadensis</name>
    <dbReference type="NCBI Taxonomy" id="3634"/>
    <lineage>
        <taxon>Eukaryota</taxon>
        <taxon>Viridiplantae</taxon>
        <taxon>Streptophyta</taxon>
        <taxon>Embryophyta</taxon>
        <taxon>Tracheophyta</taxon>
        <taxon>Spermatophyta</taxon>
        <taxon>Magnoliopsida</taxon>
        <taxon>eudicotyledons</taxon>
        <taxon>Gunneridae</taxon>
        <taxon>Pentapetalae</taxon>
        <taxon>rosids</taxon>
        <taxon>malvids</taxon>
        <taxon>Malvales</taxon>
        <taxon>Malvaceae</taxon>
        <taxon>Malvoideae</taxon>
        <taxon>Gossypium</taxon>
    </lineage>
</organism>
<evidence type="ECO:0000313" key="3">
    <source>
        <dbReference type="Proteomes" id="UP000239757"/>
    </source>
</evidence>
<protein>
    <submittedName>
        <fullName evidence="2">Uncharacterized protein</fullName>
    </submittedName>
</protein>
<evidence type="ECO:0000256" key="1">
    <source>
        <dbReference type="SAM" id="MobiDB-lite"/>
    </source>
</evidence>
<name>A0A2P5YQD2_GOSBA</name>
<evidence type="ECO:0000313" key="2">
    <source>
        <dbReference type="EMBL" id="PPS17804.1"/>
    </source>
</evidence>
<dbReference type="OrthoDB" id="1937287at2759"/>
<dbReference type="Proteomes" id="UP000239757">
    <property type="component" value="Unassembled WGS sequence"/>
</dbReference>
<sequence>MINVQNEEGFVEPEPEPRQETVVSKVKGEVDHNKNKPVAVEYKPRVPYPNTTRKDRSDEQFDETITLQARNSSNTSGIEGDHLTHSSKADNMVQPTLQEMSLKVAHESFASNSRGPIHEDRRLKIEELDEWRTHKSRTPDKPNLRQNKLNLFPNQLKVADRVLLDATNPHIVTTTSNEEIPLTVLSIFAFGTVETSHPKFGTFKVNNTRLKPYFDEINNRNEEYKLLESP</sequence>
<gene>
    <name evidence="2" type="ORF">GOBAR_AA02763</name>
</gene>
<dbReference type="AlphaFoldDB" id="A0A2P5YQD2"/>
<feature type="region of interest" description="Disordered" evidence="1">
    <location>
        <begin position="1"/>
        <end position="60"/>
    </location>
</feature>
<dbReference type="EMBL" id="KZ662893">
    <property type="protein sequence ID" value="PPS17804.1"/>
    <property type="molecule type" value="Genomic_DNA"/>
</dbReference>
<reference evidence="2 3" key="1">
    <citation type="submission" date="2015-01" db="EMBL/GenBank/DDBJ databases">
        <title>Genome of allotetraploid Gossypium barbadense reveals genomic plasticity and fiber elongation in cotton evolution.</title>
        <authorList>
            <person name="Chen X."/>
            <person name="Liu X."/>
            <person name="Zhao B."/>
            <person name="Zheng H."/>
            <person name="Hu Y."/>
            <person name="Lu G."/>
            <person name="Yang C."/>
            <person name="Chen J."/>
            <person name="Shan C."/>
            <person name="Zhang L."/>
            <person name="Zhou Y."/>
            <person name="Wang L."/>
            <person name="Guo W."/>
            <person name="Bai Y."/>
            <person name="Ruan J."/>
            <person name="Shangguan X."/>
            <person name="Mao Y."/>
            <person name="Jiang J."/>
            <person name="Zhu Y."/>
            <person name="Lei J."/>
            <person name="Kang H."/>
            <person name="Chen S."/>
            <person name="He X."/>
            <person name="Wang R."/>
            <person name="Wang Y."/>
            <person name="Chen J."/>
            <person name="Wang L."/>
            <person name="Yu S."/>
            <person name="Wang B."/>
            <person name="Wei J."/>
            <person name="Song S."/>
            <person name="Lu X."/>
            <person name="Gao Z."/>
            <person name="Gu W."/>
            <person name="Deng X."/>
            <person name="Ma D."/>
            <person name="Wang S."/>
            <person name="Liang W."/>
            <person name="Fang L."/>
            <person name="Cai C."/>
            <person name="Zhu X."/>
            <person name="Zhou B."/>
            <person name="Zhang Y."/>
            <person name="Chen Z."/>
            <person name="Xu S."/>
            <person name="Zhu R."/>
            <person name="Wang S."/>
            <person name="Zhang T."/>
            <person name="Zhao G."/>
        </authorList>
    </citation>
    <scope>NUCLEOTIDE SEQUENCE [LARGE SCALE GENOMIC DNA]</scope>
    <source>
        <strain evidence="3">cv. Xinhai21</strain>
        <tissue evidence="2">Leaf</tissue>
    </source>
</reference>
<proteinExistence type="predicted"/>
<accession>A0A2P5YQD2</accession>